<evidence type="ECO:0000313" key="9">
    <source>
        <dbReference type="EMBL" id="PVM77493.1"/>
    </source>
</evidence>
<protein>
    <submittedName>
        <fullName evidence="9">Tannase/feruloyl esterase family alpha/beta hydrolase</fullName>
    </submittedName>
</protein>
<dbReference type="Pfam" id="PF07519">
    <property type="entry name" value="Tannase"/>
    <property type="match status" value="1"/>
</dbReference>
<accession>A0A2T9J7K7</accession>
<keyword evidence="7" id="KW-1015">Disulfide bond</keyword>
<dbReference type="PANTHER" id="PTHR33938:SF15">
    <property type="entry name" value="FERULOYL ESTERASE B-RELATED"/>
    <property type="match status" value="1"/>
</dbReference>
<dbReference type="GO" id="GO:0052689">
    <property type="term" value="F:carboxylic ester hydrolase activity"/>
    <property type="evidence" value="ECO:0007669"/>
    <property type="project" value="UniProtKB-KW"/>
</dbReference>
<evidence type="ECO:0000256" key="1">
    <source>
        <dbReference type="ARBA" id="ARBA00006249"/>
    </source>
</evidence>
<dbReference type="EMBL" id="QDKP01000049">
    <property type="protein sequence ID" value="PVM77493.1"/>
    <property type="molecule type" value="Genomic_DNA"/>
</dbReference>
<dbReference type="Gene3D" id="3.40.50.1820">
    <property type="entry name" value="alpha/beta hydrolase"/>
    <property type="match status" value="1"/>
</dbReference>
<evidence type="ECO:0000256" key="7">
    <source>
        <dbReference type="ARBA" id="ARBA00023157"/>
    </source>
</evidence>
<keyword evidence="2" id="KW-0719">Serine esterase</keyword>
<evidence type="ECO:0000256" key="2">
    <source>
        <dbReference type="ARBA" id="ARBA00022487"/>
    </source>
</evidence>
<proteinExistence type="inferred from homology"/>
<dbReference type="AlphaFoldDB" id="A0A2T9J7K7"/>
<dbReference type="SUPFAM" id="SSF53474">
    <property type="entry name" value="alpha/beta-Hydrolases"/>
    <property type="match status" value="1"/>
</dbReference>
<dbReference type="InterPro" id="IPR029058">
    <property type="entry name" value="AB_hydrolase_fold"/>
</dbReference>
<dbReference type="Proteomes" id="UP000244913">
    <property type="component" value="Unassembled WGS sequence"/>
</dbReference>
<keyword evidence="6" id="KW-0106">Calcium</keyword>
<evidence type="ECO:0000256" key="6">
    <source>
        <dbReference type="ARBA" id="ARBA00022837"/>
    </source>
</evidence>
<evidence type="ECO:0000256" key="4">
    <source>
        <dbReference type="ARBA" id="ARBA00022729"/>
    </source>
</evidence>
<dbReference type="PANTHER" id="PTHR33938">
    <property type="entry name" value="FERULOYL ESTERASE B-RELATED"/>
    <property type="match status" value="1"/>
</dbReference>
<reference evidence="9 10" key="1">
    <citation type="submission" date="2018-04" db="EMBL/GenBank/DDBJ databases">
        <title>The genome sequence of Caulobacter sp. 736.</title>
        <authorList>
            <person name="Gao J."/>
            <person name="Sun J."/>
        </authorList>
    </citation>
    <scope>NUCLEOTIDE SEQUENCE [LARGE SCALE GENOMIC DNA]</scope>
    <source>
        <strain evidence="9 10">736</strain>
    </source>
</reference>
<sequence length="535" mass="56453">MKPGAWNIVSRLALALGAGFLLAATASPAAAQQANACEALGAGTKFGDATVVSASVTPASADGLPSHCRILAIAKPKPSSHIVIEVALPQAEAWNGRLLGVGNGGSAGSIQPNALAGGLRRGFAMVTTDMGSYPAAMPNVGFEFGNGRPEALADWGHRSTHAMTVLAKALVAQYYGRPQERAYFEGCSTGGSQAWMEAQRYPDDYDAIIVGAPANNRTHLHTRFAALRKLGMQPGAGLTATQFKIFRAAALKACVGADGGAPGDTFLTNPLQCGVKPRDVLCKPGQDSSTCLQDAQVKALEAAYGGTRNPRTGELIYYGEVIGSEAELAYLWGDTPVARNFNVTHWVLPAHRASESFDFDRDLDQLDKRFAASVNAMNPDLSRFAARGGKVIVYHGLQDGLIPAADTIDFFQAVHARGRDTHDFARLFLVPGMGHCGGGMGVFGQSSILAQGPADSDLLVALDRWSTQGLAPEVVITRNAVDPAKPDAPISSRPLCAFPLSARYDGKGDAKQASSYSCRPLSRASVEHPAERYFR</sequence>
<organism evidence="9 10">
    <name type="scientific">Caulobacter radicis</name>
    <dbReference type="NCBI Taxonomy" id="2172650"/>
    <lineage>
        <taxon>Bacteria</taxon>
        <taxon>Pseudomonadati</taxon>
        <taxon>Pseudomonadota</taxon>
        <taxon>Alphaproteobacteria</taxon>
        <taxon>Caulobacterales</taxon>
        <taxon>Caulobacteraceae</taxon>
        <taxon>Caulobacter</taxon>
    </lineage>
</organism>
<name>A0A2T9J7K7_9CAUL</name>
<dbReference type="InterPro" id="IPR011118">
    <property type="entry name" value="Tannase/feruloyl_esterase"/>
</dbReference>
<keyword evidence="5 9" id="KW-0378">Hydrolase</keyword>
<comment type="similarity">
    <text evidence="1">Belongs to the tannase family.</text>
</comment>
<evidence type="ECO:0000256" key="3">
    <source>
        <dbReference type="ARBA" id="ARBA00022723"/>
    </source>
</evidence>
<keyword evidence="10" id="KW-1185">Reference proteome</keyword>
<comment type="caution">
    <text evidence="9">The sequence shown here is derived from an EMBL/GenBank/DDBJ whole genome shotgun (WGS) entry which is preliminary data.</text>
</comment>
<evidence type="ECO:0000313" key="10">
    <source>
        <dbReference type="Proteomes" id="UP000244913"/>
    </source>
</evidence>
<evidence type="ECO:0000256" key="8">
    <source>
        <dbReference type="SAM" id="SignalP"/>
    </source>
</evidence>
<dbReference type="GO" id="GO:0046872">
    <property type="term" value="F:metal ion binding"/>
    <property type="evidence" value="ECO:0007669"/>
    <property type="project" value="UniProtKB-KW"/>
</dbReference>
<keyword evidence="3" id="KW-0479">Metal-binding</keyword>
<evidence type="ECO:0000256" key="5">
    <source>
        <dbReference type="ARBA" id="ARBA00022801"/>
    </source>
</evidence>
<feature type="chain" id="PRO_5015408408" evidence="8">
    <location>
        <begin position="32"/>
        <end position="535"/>
    </location>
</feature>
<keyword evidence="4 8" id="KW-0732">Signal</keyword>
<feature type="signal peptide" evidence="8">
    <location>
        <begin position="1"/>
        <end position="31"/>
    </location>
</feature>
<gene>
    <name evidence="9" type="ORF">DDF65_16315</name>
</gene>